<evidence type="ECO:0000256" key="2">
    <source>
        <dbReference type="ARBA" id="ARBA00022884"/>
    </source>
</evidence>
<feature type="compositionally biased region" description="Acidic residues" evidence="5">
    <location>
        <begin position="795"/>
        <end position="806"/>
    </location>
</feature>
<comment type="caution">
    <text evidence="8">The sequence shown here is derived from an EMBL/GenBank/DDBJ whole genome shotgun (WGS) entry which is preliminary data.</text>
</comment>
<dbReference type="PROSITE" id="PS50102">
    <property type="entry name" value="RRM"/>
    <property type="match status" value="2"/>
</dbReference>
<feature type="domain" description="Ubiquitin-like" evidence="6">
    <location>
        <begin position="16"/>
        <end position="72"/>
    </location>
</feature>
<dbReference type="AlphaFoldDB" id="A0A812GDR4"/>
<dbReference type="Proteomes" id="UP000604046">
    <property type="component" value="Unassembled WGS sequence"/>
</dbReference>
<dbReference type="InterPro" id="IPR025197">
    <property type="entry name" value="DUF4116"/>
</dbReference>
<dbReference type="InterPro" id="IPR000504">
    <property type="entry name" value="RRM_dom"/>
</dbReference>
<feature type="compositionally biased region" description="Basic residues" evidence="5">
    <location>
        <begin position="907"/>
        <end position="923"/>
    </location>
</feature>
<feature type="compositionally biased region" description="Polar residues" evidence="5">
    <location>
        <begin position="616"/>
        <end position="629"/>
    </location>
</feature>
<dbReference type="GO" id="GO:0003723">
    <property type="term" value="F:RNA binding"/>
    <property type="evidence" value="ECO:0007669"/>
    <property type="project" value="UniProtKB-UniRule"/>
</dbReference>
<dbReference type="InterPro" id="IPR000626">
    <property type="entry name" value="Ubiquitin-like_dom"/>
</dbReference>
<name>A0A812GDR4_9DINO</name>
<feature type="compositionally biased region" description="Acidic residues" evidence="5">
    <location>
        <begin position="681"/>
        <end position="696"/>
    </location>
</feature>
<dbReference type="GO" id="GO:0006397">
    <property type="term" value="P:mRNA processing"/>
    <property type="evidence" value="ECO:0007669"/>
    <property type="project" value="UniProtKB-KW"/>
</dbReference>
<accession>A0A812GDR4</accession>
<organism evidence="8 9">
    <name type="scientific">Symbiodinium natans</name>
    <dbReference type="NCBI Taxonomy" id="878477"/>
    <lineage>
        <taxon>Eukaryota</taxon>
        <taxon>Sar</taxon>
        <taxon>Alveolata</taxon>
        <taxon>Dinophyceae</taxon>
        <taxon>Suessiales</taxon>
        <taxon>Symbiodiniaceae</taxon>
        <taxon>Symbiodinium</taxon>
    </lineage>
</organism>
<keyword evidence="3" id="KW-0508">mRNA splicing</keyword>
<feature type="compositionally biased region" description="Acidic residues" evidence="5">
    <location>
        <begin position="763"/>
        <end position="775"/>
    </location>
</feature>
<dbReference type="GO" id="GO:0008380">
    <property type="term" value="P:RNA splicing"/>
    <property type="evidence" value="ECO:0007669"/>
    <property type="project" value="UniProtKB-KW"/>
</dbReference>
<protein>
    <submittedName>
        <fullName evidence="8">Uncharacterized protein</fullName>
    </submittedName>
</protein>
<feature type="region of interest" description="Disordered" evidence="5">
    <location>
        <begin position="609"/>
        <end position="633"/>
    </location>
</feature>
<sequence>MAESQESSGAQGVRCVRLHVRRLSGERVVLQAPVSWSVAQLRAALASALPEREQRLVFEGRELKSHDSIGDLPCNDEAIELTLIRRPPLQASWLERVQASADQLRKAPRSIRSDREVVLCAVSQRGDLLEVASEALRADEEVVLAALRWDAQVLAFAAPVLLESRGFALRAVASDGRALEFLSDTFREDREVVLAAVSQYGFMLGHAGDALRADKQVVLATVRQTGIALQCAAKEMYADREVVVEAVRQNGLALEFACDELRADREVVLTAVCQDGLALALAASMLRGDREVVLEAVSRQGRMLEFASEELQADRDVVLTAVRTSGMALRFASELLRCDREIVLTAVMQNGNMLEQAALPLRRDREVVLGALNAAGRTLLYAAVDLKAGVDVLLQLIECHGSVLSCAALRSDEEVQSLARCNIERTLTEGAIELREDPEVLMAMVKQHSNILNFASPNMRAHKELVLCAVRQNGLALKLAAEELRDDPEVVCAAVSQNGLALEFASEALRADRETVKCALHQDGQALQYAAETLRKDRELVMAAVEEDVLSSRFAAPVYPPDHFVIVAESWEDDASKNVVAKKAADDKKDASASCALRTAANGAEKDVIVSGDSPVGQTHTWSSRSAPQIFSDGGEVPLDKAFAELAVGKLELEEGELSDDGPDPTAHAGNLPEVSQNSDSDGEVEEEEEEMEEGEIVEKSSTGAEPGEMDGPEEDGGLEGLEGAGDTETEEAEPSSDGEVQDEKESSEDEPEEAQQDKQDQDESGAETEDEVGSENDSKQNQAGDGSVQKVVEETESAGENESTSDGELNAKDQDEDGEEDEEKEKRVPNSVRTPSEPPPRRSVEACRQRSRRRAAGTRNTSRRHTPPRARSRSARRPSVRVANRKKLPRRSEWAGTRIELGLSSRGRRSPSSSRKRRRRRSSTAPRTPRTLEVPKERRTNLRLRAAQGQSKWDVRPDPTNPDQQPMKLLLDPTANGKKRRECYVGNLPQHKVDVQTLRQAFNRLFLALPSFVERYPDISDVVRALYFPPRGDGMFAFVEFVDDVITTTAVQMSGFELEHRAIKIGRPQNYTPPQNGELPALDVQPLRDRGLLPPSFEDERVGVANVLREVYFGNLACGMVDVEVMRELLQPAAVEVPEYDPELGPPIGKVTIAPTGNYCFVQFQSAAVATRMISIFDETELFGRRIRVGRPSKYATTVNECQLSLPPPSPPPAAPVSAPPLPPVPLAPHYLVQAANAELVAELASGR</sequence>
<reference evidence="8" key="1">
    <citation type="submission" date="2021-02" db="EMBL/GenBank/DDBJ databases">
        <authorList>
            <person name="Dougan E. K."/>
            <person name="Rhodes N."/>
            <person name="Thang M."/>
            <person name="Chan C."/>
        </authorList>
    </citation>
    <scope>NUCLEOTIDE SEQUENCE</scope>
</reference>
<proteinExistence type="predicted"/>
<dbReference type="EMBL" id="CAJNDS010000022">
    <property type="protein sequence ID" value="CAE6920129.1"/>
    <property type="molecule type" value="Genomic_DNA"/>
</dbReference>
<dbReference type="SUPFAM" id="SSF54928">
    <property type="entry name" value="RNA-binding domain, RBD"/>
    <property type="match status" value="2"/>
</dbReference>
<keyword evidence="1" id="KW-0507">mRNA processing</keyword>
<feature type="compositionally biased region" description="Acidic residues" evidence="5">
    <location>
        <begin position="726"/>
        <end position="755"/>
    </location>
</feature>
<keyword evidence="9" id="KW-1185">Reference proteome</keyword>
<feature type="region of interest" description="Disordered" evidence="5">
    <location>
        <begin position="656"/>
        <end position="971"/>
    </location>
</feature>
<feature type="compositionally biased region" description="Acidic residues" evidence="5">
    <location>
        <begin position="708"/>
        <end position="718"/>
    </location>
</feature>
<feature type="compositionally biased region" description="Basic residues" evidence="5">
    <location>
        <begin position="850"/>
        <end position="890"/>
    </location>
</feature>
<dbReference type="InterPro" id="IPR029071">
    <property type="entry name" value="Ubiquitin-like_domsf"/>
</dbReference>
<keyword evidence="2 4" id="KW-0694">RNA-binding</keyword>
<dbReference type="PANTHER" id="PTHR23139">
    <property type="entry name" value="RNA-BINDING PROTEIN"/>
    <property type="match status" value="1"/>
</dbReference>
<dbReference type="Pfam" id="PF13475">
    <property type="entry name" value="DUF4116"/>
    <property type="match status" value="7"/>
</dbReference>
<dbReference type="SUPFAM" id="SSF54236">
    <property type="entry name" value="Ubiquitin-like"/>
    <property type="match status" value="1"/>
</dbReference>
<evidence type="ECO:0000256" key="1">
    <source>
        <dbReference type="ARBA" id="ARBA00022664"/>
    </source>
</evidence>
<evidence type="ECO:0000256" key="4">
    <source>
        <dbReference type="PROSITE-ProRule" id="PRU00176"/>
    </source>
</evidence>
<evidence type="ECO:0000256" key="3">
    <source>
        <dbReference type="ARBA" id="ARBA00023187"/>
    </source>
</evidence>
<feature type="domain" description="RRM" evidence="7">
    <location>
        <begin position="1110"/>
        <end position="1195"/>
    </location>
</feature>
<dbReference type="OrthoDB" id="431068at2759"/>
<evidence type="ECO:0000259" key="7">
    <source>
        <dbReference type="PROSITE" id="PS50102"/>
    </source>
</evidence>
<evidence type="ECO:0000313" key="8">
    <source>
        <dbReference type="EMBL" id="CAE6920129.1"/>
    </source>
</evidence>
<feature type="compositionally biased region" description="Acidic residues" evidence="5">
    <location>
        <begin position="815"/>
        <end position="824"/>
    </location>
</feature>
<dbReference type="Gene3D" id="3.30.70.330">
    <property type="match status" value="2"/>
</dbReference>
<feature type="compositionally biased region" description="Basic and acidic residues" evidence="5">
    <location>
        <begin position="840"/>
        <end position="849"/>
    </location>
</feature>
<dbReference type="Gene3D" id="3.10.20.90">
    <property type="entry name" value="Phosphatidylinositol 3-kinase Catalytic Subunit, Chain A, domain 1"/>
    <property type="match status" value="1"/>
</dbReference>
<dbReference type="InterPro" id="IPR012677">
    <property type="entry name" value="Nucleotide-bd_a/b_plait_sf"/>
</dbReference>
<evidence type="ECO:0000259" key="6">
    <source>
        <dbReference type="PROSITE" id="PS50053"/>
    </source>
</evidence>
<dbReference type="SMART" id="SM00213">
    <property type="entry name" value="UBQ"/>
    <property type="match status" value="1"/>
</dbReference>
<dbReference type="InterPro" id="IPR035979">
    <property type="entry name" value="RBD_domain_sf"/>
</dbReference>
<gene>
    <name evidence="8" type="ORF">SNAT2548_LOCUS430</name>
</gene>
<dbReference type="CDD" id="cd17039">
    <property type="entry name" value="Ubl_ubiquitin_like"/>
    <property type="match status" value="1"/>
</dbReference>
<evidence type="ECO:0000313" key="9">
    <source>
        <dbReference type="Proteomes" id="UP000604046"/>
    </source>
</evidence>
<feature type="domain" description="RRM" evidence="7">
    <location>
        <begin position="982"/>
        <end position="1071"/>
    </location>
</feature>
<evidence type="ECO:0000256" key="5">
    <source>
        <dbReference type="SAM" id="MobiDB-lite"/>
    </source>
</evidence>
<dbReference type="PROSITE" id="PS50053">
    <property type="entry name" value="UBIQUITIN_2"/>
    <property type="match status" value="1"/>
</dbReference>